<feature type="transmembrane region" description="Helical" evidence="6">
    <location>
        <begin position="383"/>
        <end position="401"/>
    </location>
</feature>
<organism evidence="8 9">
    <name type="scientific">[Myrmecia] bisecta</name>
    <dbReference type="NCBI Taxonomy" id="41462"/>
    <lineage>
        <taxon>Eukaryota</taxon>
        <taxon>Viridiplantae</taxon>
        <taxon>Chlorophyta</taxon>
        <taxon>core chlorophytes</taxon>
        <taxon>Trebouxiophyceae</taxon>
        <taxon>Trebouxiales</taxon>
        <taxon>Trebouxiaceae</taxon>
        <taxon>Myrmecia</taxon>
    </lineage>
</organism>
<evidence type="ECO:0000313" key="8">
    <source>
        <dbReference type="EMBL" id="KAK9818378.1"/>
    </source>
</evidence>
<evidence type="ECO:0000256" key="3">
    <source>
        <dbReference type="ARBA" id="ARBA00022989"/>
    </source>
</evidence>
<dbReference type="InterPro" id="IPR051843">
    <property type="entry name" value="CPA1_transporter"/>
</dbReference>
<feature type="transmembrane region" description="Helical" evidence="6">
    <location>
        <begin position="259"/>
        <end position="278"/>
    </location>
</feature>
<feature type="compositionally biased region" description="Low complexity" evidence="5">
    <location>
        <begin position="532"/>
        <end position="543"/>
    </location>
</feature>
<dbReference type="GO" id="GO:1902600">
    <property type="term" value="P:proton transmembrane transport"/>
    <property type="evidence" value="ECO:0007669"/>
    <property type="project" value="InterPro"/>
</dbReference>
<dbReference type="AlphaFoldDB" id="A0AAW1QBE6"/>
<evidence type="ECO:0000313" key="9">
    <source>
        <dbReference type="Proteomes" id="UP001489004"/>
    </source>
</evidence>
<dbReference type="GO" id="GO:0016020">
    <property type="term" value="C:membrane"/>
    <property type="evidence" value="ECO:0007669"/>
    <property type="project" value="UniProtKB-SubCell"/>
</dbReference>
<reference evidence="8 9" key="1">
    <citation type="journal article" date="2024" name="Nat. Commun.">
        <title>Phylogenomics reveals the evolutionary origins of lichenization in chlorophyte algae.</title>
        <authorList>
            <person name="Puginier C."/>
            <person name="Libourel C."/>
            <person name="Otte J."/>
            <person name="Skaloud P."/>
            <person name="Haon M."/>
            <person name="Grisel S."/>
            <person name="Petersen M."/>
            <person name="Berrin J.G."/>
            <person name="Delaux P.M."/>
            <person name="Dal Grande F."/>
            <person name="Keller J."/>
        </authorList>
    </citation>
    <scope>NUCLEOTIDE SEQUENCE [LARGE SCALE GENOMIC DNA]</scope>
    <source>
        <strain evidence="8 9">SAG 2043</strain>
    </source>
</reference>
<feature type="transmembrane region" description="Helical" evidence="6">
    <location>
        <begin position="290"/>
        <end position="310"/>
    </location>
</feature>
<feature type="transmembrane region" description="Helical" evidence="6">
    <location>
        <begin position="75"/>
        <end position="96"/>
    </location>
</feature>
<dbReference type="Pfam" id="PF00999">
    <property type="entry name" value="Na_H_Exchanger"/>
    <property type="match status" value="1"/>
</dbReference>
<comment type="caution">
    <text evidence="8">The sequence shown here is derived from an EMBL/GenBank/DDBJ whole genome shotgun (WGS) entry which is preliminary data.</text>
</comment>
<evidence type="ECO:0000256" key="2">
    <source>
        <dbReference type="ARBA" id="ARBA00022692"/>
    </source>
</evidence>
<dbReference type="EMBL" id="JALJOR010000004">
    <property type="protein sequence ID" value="KAK9818378.1"/>
    <property type="molecule type" value="Genomic_DNA"/>
</dbReference>
<keyword evidence="9" id="KW-1185">Reference proteome</keyword>
<feature type="transmembrane region" description="Helical" evidence="6">
    <location>
        <begin position="490"/>
        <end position="513"/>
    </location>
</feature>
<evidence type="ECO:0000256" key="4">
    <source>
        <dbReference type="ARBA" id="ARBA00023136"/>
    </source>
</evidence>
<keyword evidence="4 6" id="KW-0472">Membrane</keyword>
<feature type="transmembrane region" description="Helical" evidence="6">
    <location>
        <begin position="416"/>
        <end position="435"/>
    </location>
</feature>
<dbReference type="PANTHER" id="PTHR31102:SF1">
    <property type="entry name" value="CATION_H+ EXCHANGER DOMAIN-CONTAINING PROTEIN"/>
    <property type="match status" value="1"/>
</dbReference>
<protein>
    <recommendedName>
        <fullName evidence="7">Cation/H+ exchanger transmembrane domain-containing protein</fullName>
    </recommendedName>
</protein>
<evidence type="ECO:0000259" key="7">
    <source>
        <dbReference type="Pfam" id="PF00999"/>
    </source>
</evidence>
<feature type="transmembrane region" description="Helical" evidence="6">
    <location>
        <begin position="317"/>
        <end position="334"/>
    </location>
</feature>
<dbReference type="InterPro" id="IPR006153">
    <property type="entry name" value="Cation/H_exchanger_TM"/>
</dbReference>
<evidence type="ECO:0000256" key="6">
    <source>
        <dbReference type="SAM" id="Phobius"/>
    </source>
</evidence>
<feature type="region of interest" description="Disordered" evidence="5">
    <location>
        <begin position="565"/>
        <end position="584"/>
    </location>
</feature>
<feature type="transmembrane region" description="Helical" evidence="6">
    <location>
        <begin position="447"/>
        <end position="470"/>
    </location>
</feature>
<dbReference type="Proteomes" id="UP001489004">
    <property type="component" value="Unassembled WGS sequence"/>
</dbReference>
<keyword evidence="2 6" id="KW-0812">Transmembrane</keyword>
<dbReference type="PANTHER" id="PTHR31102">
    <property type="match status" value="1"/>
</dbReference>
<dbReference type="GO" id="GO:0015297">
    <property type="term" value="F:antiporter activity"/>
    <property type="evidence" value="ECO:0007669"/>
    <property type="project" value="InterPro"/>
</dbReference>
<feature type="transmembrane region" description="Helical" evidence="6">
    <location>
        <begin position="108"/>
        <end position="141"/>
    </location>
</feature>
<feature type="region of interest" description="Disordered" evidence="5">
    <location>
        <begin position="522"/>
        <end position="552"/>
    </location>
</feature>
<sequence>METLHRGSSNLRDLAHARMQDQSGAPAPSEARIDMDLDQWRNGHTNGDARRPPTRQAKVVQHSIMANLRRHYATALNVASYLGLGGAIYAALYLALGSAMLPWHQGWSVFLLWACAHVAGFVAIKCNLPPLLGMLIIGIVLRNLPTDPMRGLPEAWSTKIRTGGLAVILMRAGLKIDKDAFRTGGQIIARLALLPMLAEAVVDSLMFYGVLHMPIALAFTGGFILSAISPTVLVTGMLELQRRGYGEAKNIPSIEMAAASVDSICAIMGYAVASGVGIPSGNVTYSILSGPLQIVYGLIAGAVGAFVCSWTRLWDNTFKRAAVVLVTGLALMYLGLKFKYLGTGSVACLTLTILLSTFWTHGIPGVLCKGPRPWYAQDADNRLAVVWIILVQPLLFGAIGAEIDFRNISSSLVPKALLIIGVGTLVRGPTAVAVLSRSGLTLREQLFMGFSWIPKATIQGALGTAPLLLIQSNKQGDADYAQYQAWGEDILNVCVFAIILLAPIGLLVIALLGPRWLPQGAPKKPQRHEAFSSSSSGYYTSSDSESDAESLSQHSFRAAGGLLQRTGHAASSGSAAQPAWQPAR</sequence>
<feature type="domain" description="Cation/H+ exchanger transmembrane" evidence="7">
    <location>
        <begin position="116"/>
        <end position="503"/>
    </location>
</feature>
<accession>A0AAW1QBE6</accession>
<gene>
    <name evidence="8" type="ORF">WJX72_011662</name>
</gene>
<evidence type="ECO:0000256" key="5">
    <source>
        <dbReference type="SAM" id="MobiDB-lite"/>
    </source>
</evidence>
<comment type="subcellular location">
    <subcellularLocation>
        <location evidence="1">Membrane</location>
        <topology evidence="1">Multi-pass membrane protein</topology>
    </subcellularLocation>
</comment>
<keyword evidence="3 6" id="KW-1133">Transmembrane helix</keyword>
<feature type="transmembrane region" description="Helical" evidence="6">
    <location>
        <begin position="187"/>
        <end position="209"/>
    </location>
</feature>
<name>A0AAW1QBE6_9CHLO</name>
<proteinExistence type="predicted"/>
<feature type="transmembrane region" description="Helical" evidence="6">
    <location>
        <begin position="340"/>
        <end position="362"/>
    </location>
</feature>
<feature type="transmembrane region" description="Helical" evidence="6">
    <location>
        <begin position="215"/>
        <end position="238"/>
    </location>
</feature>
<evidence type="ECO:0000256" key="1">
    <source>
        <dbReference type="ARBA" id="ARBA00004141"/>
    </source>
</evidence>